<evidence type="ECO:0000256" key="10">
    <source>
        <dbReference type="ARBA" id="ARBA00022842"/>
    </source>
</evidence>
<dbReference type="InterPro" id="IPR029056">
    <property type="entry name" value="Ribokinase-like"/>
</dbReference>
<evidence type="ECO:0000256" key="5">
    <source>
        <dbReference type="ARBA" id="ARBA00022679"/>
    </source>
</evidence>
<gene>
    <name evidence="12" type="ORF">BCY86_03160</name>
</gene>
<evidence type="ECO:0000256" key="11">
    <source>
        <dbReference type="ARBA" id="ARBA00022977"/>
    </source>
</evidence>
<keyword evidence="11" id="KW-0784">Thiamine biosynthesis</keyword>
<dbReference type="GO" id="GO:0004417">
    <property type="term" value="F:hydroxyethylthiazole kinase activity"/>
    <property type="evidence" value="ECO:0007669"/>
    <property type="project" value="UniProtKB-EC"/>
</dbReference>
<comment type="catalytic activity">
    <reaction evidence="1">
        <text>5-(2-hydroxyethyl)-4-methylthiazole + ATP = 4-methyl-5-(2-phosphooxyethyl)-thiazole + ADP + H(+)</text>
        <dbReference type="Rhea" id="RHEA:24212"/>
        <dbReference type="ChEBI" id="CHEBI:15378"/>
        <dbReference type="ChEBI" id="CHEBI:17957"/>
        <dbReference type="ChEBI" id="CHEBI:30616"/>
        <dbReference type="ChEBI" id="CHEBI:58296"/>
        <dbReference type="ChEBI" id="CHEBI:456216"/>
        <dbReference type="EC" id="2.7.1.50"/>
    </reaction>
</comment>
<evidence type="ECO:0000256" key="2">
    <source>
        <dbReference type="ARBA" id="ARBA00001946"/>
    </source>
</evidence>
<comment type="cofactor">
    <cofactor evidence="2">
        <name>Mg(2+)</name>
        <dbReference type="ChEBI" id="CHEBI:18420"/>
    </cofactor>
</comment>
<dbReference type="EMBL" id="CP016908">
    <property type="protein sequence ID" value="APR99785.1"/>
    <property type="molecule type" value="Genomic_DNA"/>
</dbReference>
<dbReference type="Gene3D" id="3.40.1190.20">
    <property type="match status" value="1"/>
</dbReference>
<dbReference type="InterPro" id="IPR000417">
    <property type="entry name" value="Hyethyz_kinase"/>
</dbReference>
<organism evidence="12 13">
    <name type="scientific">Pajaroellobacter abortibovis</name>
    <dbReference type="NCBI Taxonomy" id="1882918"/>
    <lineage>
        <taxon>Bacteria</taxon>
        <taxon>Pseudomonadati</taxon>
        <taxon>Myxococcota</taxon>
        <taxon>Polyangia</taxon>
        <taxon>Polyangiales</taxon>
        <taxon>Polyangiaceae</taxon>
    </lineage>
</organism>
<dbReference type="GO" id="GO:0009228">
    <property type="term" value="P:thiamine biosynthetic process"/>
    <property type="evidence" value="ECO:0007669"/>
    <property type="project" value="UniProtKB-KW"/>
</dbReference>
<keyword evidence="10" id="KW-0460">Magnesium</keyword>
<reference evidence="12 13" key="1">
    <citation type="submission" date="2016-08" db="EMBL/GenBank/DDBJ databases">
        <title>Identification and validation of antigenic proteins from Pajaroellobacter abortibovis using de-novo genome sequence assembly and reverse vaccinology.</title>
        <authorList>
            <person name="Welly B.T."/>
            <person name="Miller M.R."/>
            <person name="Stott J.L."/>
            <person name="Blanchard M.T."/>
            <person name="Islas-Trejo A.D."/>
            <person name="O'Rourke S.M."/>
            <person name="Young A.E."/>
            <person name="Medrano J.F."/>
            <person name="Van Eenennaam A.L."/>
        </authorList>
    </citation>
    <scope>NUCLEOTIDE SEQUENCE [LARGE SCALE GENOMIC DNA]</scope>
    <source>
        <strain evidence="12 13">BTF92-0548A/99-0131</strain>
    </source>
</reference>
<dbReference type="AlphaFoldDB" id="A0A1L6MWH3"/>
<dbReference type="KEGG" id="pabo:BCY86_03160"/>
<sequence>MSLSNTIVLNIKTLNVMWIKYMKESIKVAQASLIPVVLDPVGAGAAFLRTTTDLTFLKTKAISALQANTSEIPGLYALTDNTKGVESTLSPDSVLEEVRHLSIRHARVVCVSGAEDYIIVQDKVFKINNGHQLMTHGTGMGCVATSLMGAFLAVQPDLFRATISAMNVIGIVGELAAEQSTGPGNFSVSFLDISAHIKKRYLIDRLRGEDVHMTSSSQHEAKGAIQ</sequence>
<evidence type="ECO:0000256" key="6">
    <source>
        <dbReference type="ARBA" id="ARBA00022723"/>
    </source>
</evidence>
<dbReference type="PIRSF" id="PIRSF000513">
    <property type="entry name" value="Thz_kinase"/>
    <property type="match status" value="1"/>
</dbReference>
<accession>A0A1L6MWH3</accession>
<keyword evidence="6" id="KW-0479">Metal-binding</keyword>
<dbReference type="GO" id="GO:0000287">
    <property type="term" value="F:magnesium ion binding"/>
    <property type="evidence" value="ECO:0007669"/>
    <property type="project" value="InterPro"/>
</dbReference>
<protein>
    <recommendedName>
        <fullName evidence="4">hydroxyethylthiazole kinase</fullName>
        <ecNumber evidence="4">2.7.1.50</ecNumber>
    </recommendedName>
</protein>
<name>A0A1L6MWH3_9BACT</name>
<proteinExistence type="predicted"/>
<evidence type="ECO:0000256" key="3">
    <source>
        <dbReference type="ARBA" id="ARBA00004868"/>
    </source>
</evidence>
<evidence type="ECO:0000256" key="9">
    <source>
        <dbReference type="ARBA" id="ARBA00022840"/>
    </source>
</evidence>
<keyword evidence="8" id="KW-0418">Kinase</keyword>
<dbReference type="Proteomes" id="UP000185544">
    <property type="component" value="Chromosome"/>
</dbReference>
<evidence type="ECO:0000256" key="8">
    <source>
        <dbReference type="ARBA" id="ARBA00022777"/>
    </source>
</evidence>
<evidence type="ECO:0000313" key="12">
    <source>
        <dbReference type="EMBL" id="APR99785.1"/>
    </source>
</evidence>
<dbReference type="EC" id="2.7.1.50" evidence="4"/>
<dbReference type="SUPFAM" id="SSF53613">
    <property type="entry name" value="Ribokinase-like"/>
    <property type="match status" value="1"/>
</dbReference>
<dbReference type="PRINTS" id="PR01099">
    <property type="entry name" value="HYETHTZKNASE"/>
</dbReference>
<keyword evidence="9" id="KW-0067">ATP-binding</keyword>
<comment type="pathway">
    <text evidence="3">Cofactor biosynthesis; thiamine diphosphate biosynthesis; 4-methyl-5-(2-phosphoethyl)-thiazole from 5-(2-hydroxyethyl)-4-methylthiazole: step 1/1.</text>
</comment>
<evidence type="ECO:0000256" key="7">
    <source>
        <dbReference type="ARBA" id="ARBA00022741"/>
    </source>
</evidence>
<dbReference type="Pfam" id="PF02110">
    <property type="entry name" value="HK"/>
    <property type="match status" value="1"/>
</dbReference>
<keyword evidence="13" id="KW-1185">Reference proteome</keyword>
<dbReference type="GO" id="GO:0009229">
    <property type="term" value="P:thiamine diphosphate biosynthetic process"/>
    <property type="evidence" value="ECO:0007669"/>
    <property type="project" value="UniProtKB-UniPathway"/>
</dbReference>
<keyword evidence="7" id="KW-0547">Nucleotide-binding</keyword>
<evidence type="ECO:0000256" key="4">
    <source>
        <dbReference type="ARBA" id="ARBA00012129"/>
    </source>
</evidence>
<dbReference type="STRING" id="1882918.BCY86_03160"/>
<dbReference type="GO" id="GO:0005524">
    <property type="term" value="F:ATP binding"/>
    <property type="evidence" value="ECO:0007669"/>
    <property type="project" value="UniProtKB-KW"/>
</dbReference>
<keyword evidence="5" id="KW-0808">Transferase</keyword>
<dbReference type="UniPathway" id="UPA00060">
    <property type="reaction ID" value="UER00139"/>
</dbReference>
<evidence type="ECO:0000256" key="1">
    <source>
        <dbReference type="ARBA" id="ARBA00001771"/>
    </source>
</evidence>
<evidence type="ECO:0000313" key="13">
    <source>
        <dbReference type="Proteomes" id="UP000185544"/>
    </source>
</evidence>